<dbReference type="EMBL" id="LAZR01002032">
    <property type="protein sequence ID" value="KKN35514.1"/>
    <property type="molecule type" value="Genomic_DNA"/>
</dbReference>
<organism evidence="1">
    <name type="scientific">marine sediment metagenome</name>
    <dbReference type="NCBI Taxonomy" id="412755"/>
    <lineage>
        <taxon>unclassified sequences</taxon>
        <taxon>metagenomes</taxon>
        <taxon>ecological metagenomes</taxon>
    </lineage>
</organism>
<sequence length="82" mass="9082">MKQRNDLVKVKAKAGLVAVGTSTYHYMFPKGGEPVEVLRSHFAGPHFDAVRERLEVLEDPVVVRDVKPDPSSLPAGRATRRT</sequence>
<comment type="caution">
    <text evidence="1">The sequence shown here is derived from an EMBL/GenBank/DDBJ whole genome shotgun (WGS) entry which is preliminary data.</text>
</comment>
<protein>
    <submittedName>
        <fullName evidence="1">Uncharacterized protein</fullName>
    </submittedName>
</protein>
<accession>A0A0F9PZ79</accession>
<name>A0A0F9PZ79_9ZZZZ</name>
<evidence type="ECO:0000313" key="1">
    <source>
        <dbReference type="EMBL" id="KKN35514.1"/>
    </source>
</evidence>
<dbReference type="AlphaFoldDB" id="A0A0F9PZ79"/>
<gene>
    <name evidence="1" type="ORF">LCGC14_0782820</name>
</gene>
<proteinExistence type="predicted"/>
<reference evidence="1" key="1">
    <citation type="journal article" date="2015" name="Nature">
        <title>Complex archaea that bridge the gap between prokaryotes and eukaryotes.</title>
        <authorList>
            <person name="Spang A."/>
            <person name="Saw J.H."/>
            <person name="Jorgensen S.L."/>
            <person name="Zaremba-Niedzwiedzka K."/>
            <person name="Martijn J."/>
            <person name="Lind A.E."/>
            <person name="van Eijk R."/>
            <person name="Schleper C."/>
            <person name="Guy L."/>
            <person name="Ettema T.J."/>
        </authorList>
    </citation>
    <scope>NUCLEOTIDE SEQUENCE</scope>
</reference>